<dbReference type="Pfam" id="PF00032">
    <property type="entry name" value="Cytochrom_B_C"/>
    <property type="match status" value="1"/>
</dbReference>
<dbReference type="Proteomes" id="UP000564378">
    <property type="component" value="Unassembled WGS sequence"/>
</dbReference>
<dbReference type="PANTHER" id="PTHR19271:SF16">
    <property type="entry name" value="CYTOCHROME B"/>
    <property type="match status" value="1"/>
</dbReference>
<feature type="domain" description="Cytochrome b/b6 C-terminal region profile" evidence="11">
    <location>
        <begin position="142"/>
        <end position="256"/>
    </location>
</feature>
<keyword evidence="7 10" id="KW-1133">Transmembrane helix</keyword>
<evidence type="ECO:0000256" key="3">
    <source>
        <dbReference type="ARBA" id="ARBA00022617"/>
    </source>
</evidence>
<evidence type="ECO:0000256" key="8">
    <source>
        <dbReference type="ARBA" id="ARBA00023004"/>
    </source>
</evidence>
<comment type="subcellular location">
    <subcellularLocation>
        <location evidence="1">Membrane</location>
        <topology evidence="1">Multi-pass membrane protein</topology>
    </subcellularLocation>
</comment>
<keyword evidence="6" id="KW-0249">Electron transport</keyword>
<gene>
    <name evidence="12" type="ORF">H6P80_16180</name>
</gene>
<evidence type="ECO:0000256" key="2">
    <source>
        <dbReference type="ARBA" id="ARBA00022448"/>
    </source>
</evidence>
<dbReference type="InterPro" id="IPR027387">
    <property type="entry name" value="Cytb/b6-like_sf"/>
</dbReference>
<keyword evidence="2" id="KW-0813">Transport</keyword>
<dbReference type="GO" id="GO:0016020">
    <property type="term" value="C:membrane"/>
    <property type="evidence" value="ECO:0007669"/>
    <property type="project" value="UniProtKB-SubCell"/>
</dbReference>
<keyword evidence="9 10" id="KW-0472">Membrane</keyword>
<dbReference type="PROSITE" id="PS51003">
    <property type="entry name" value="CYTB_CTER"/>
    <property type="match status" value="1"/>
</dbReference>
<feature type="transmembrane region" description="Helical" evidence="10">
    <location>
        <begin position="225"/>
        <end position="246"/>
    </location>
</feature>
<dbReference type="SUPFAM" id="SSF81648">
    <property type="entry name" value="a domain/subunit of cytochrome bc1 complex (Ubiquinol-cytochrome c reductase)"/>
    <property type="match status" value="1"/>
</dbReference>
<keyword evidence="13" id="KW-1185">Reference proteome</keyword>
<reference evidence="12 13" key="1">
    <citation type="submission" date="2020-08" db="EMBL/GenBank/DDBJ databases">
        <title>Draft genome sequence of Parasphingopyxis sp. GrpM-11.</title>
        <authorList>
            <person name="Oh J."/>
            <person name="Roh D.-H."/>
        </authorList>
    </citation>
    <scope>NUCLEOTIDE SEQUENCE [LARGE SCALE GENOMIC DNA]</scope>
    <source>
        <strain evidence="12 13">GrpM-11</strain>
    </source>
</reference>
<keyword evidence="3" id="KW-0349">Heme</keyword>
<dbReference type="InterPro" id="IPR005798">
    <property type="entry name" value="Cyt_b/b6_C"/>
</dbReference>
<dbReference type="PANTHER" id="PTHR19271">
    <property type="entry name" value="CYTOCHROME B"/>
    <property type="match status" value="1"/>
</dbReference>
<sequence>MGVARRRGRSALVGTTARKSPCFAAISCLEDRAAGHRSKGATLSPDERRGQSCTMRPASPQTIVRVVYFRRERRPLACPSDSVRTNWRYGLRAEDEIMSFPWATPYEPKNPLARWLDDKLPLPRFVFGATGAGYPVPRNLNYFWPFYAILRTFTVDFILPAKLWGVLAMFGSILLLFFLPWLDKSPVRSGRFRPLFRKIYWFGLAPCVLVLGYCGGAPAEQPYLLISQIAAAYYFARFLIILPLVAKIEKPLPLPSSITASVLADGRKEIAPA</sequence>
<protein>
    <recommendedName>
        <fullName evidence="11">Cytochrome b/b6 C-terminal region profile domain-containing protein</fullName>
    </recommendedName>
</protein>
<dbReference type="GO" id="GO:0016491">
    <property type="term" value="F:oxidoreductase activity"/>
    <property type="evidence" value="ECO:0007669"/>
    <property type="project" value="InterPro"/>
</dbReference>
<dbReference type="GO" id="GO:0008121">
    <property type="term" value="F:quinol-cytochrome-c reductase activity"/>
    <property type="evidence" value="ECO:0007669"/>
    <property type="project" value="TreeGrafter"/>
</dbReference>
<keyword evidence="4 10" id="KW-0812">Transmembrane</keyword>
<evidence type="ECO:0000256" key="9">
    <source>
        <dbReference type="ARBA" id="ARBA00023136"/>
    </source>
</evidence>
<accession>A0A842I1W2</accession>
<keyword evidence="5" id="KW-0479">Metal-binding</keyword>
<dbReference type="Gene3D" id="1.20.810.10">
    <property type="entry name" value="Cytochrome Bc1 Complex, Chain C"/>
    <property type="match status" value="1"/>
</dbReference>
<comment type="caution">
    <text evidence="12">The sequence shown here is derived from an EMBL/GenBank/DDBJ whole genome shotgun (WGS) entry which is preliminary data.</text>
</comment>
<evidence type="ECO:0000256" key="6">
    <source>
        <dbReference type="ARBA" id="ARBA00022982"/>
    </source>
</evidence>
<evidence type="ECO:0000256" key="4">
    <source>
        <dbReference type="ARBA" id="ARBA00022692"/>
    </source>
</evidence>
<keyword evidence="8" id="KW-0408">Iron</keyword>
<evidence type="ECO:0000313" key="13">
    <source>
        <dbReference type="Proteomes" id="UP000564378"/>
    </source>
</evidence>
<evidence type="ECO:0000256" key="10">
    <source>
        <dbReference type="SAM" id="Phobius"/>
    </source>
</evidence>
<dbReference type="GO" id="GO:0046872">
    <property type="term" value="F:metal ion binding"/>
    <property type="evidence" value="ECO:0007669"/>
    <property type="project" value="UniProtKB-KW"/>
</dbReference>
<dbReference type="EMBL" id="JACJVJ010000003">
    <property type="protein sequence ID" value="MBC2779165.1"/>
    <property type="molecule type" value="Genomic_DNA"/>
</dbReference>
<evidence type="ECO:0000256" key="7">
    <source>
        <dbReference type="ARBA" id="ARBA00022989"/>
    </source>
</evidence>
<proteinExistence type="predicted"/>
<feature type="transmembrane region" description="Helical" evidence="10">
    <location>
        <begin position="199"/>
        <end position="219"/>
    </location>
</feature>
<organism evidence="12 13">
    <name type="scientific">Parasphingopyxis marina</name>
    <dbReference type="NCBI Taxonomy" id="2761622"/>
    <lineage>
        <taxon>Bacteria</taxon>
        <taxon>Pseudomonadati</taxon>
        <taxon>Pseudomonadota</taxon>
        <taxon>Alphaproteobacteria</taxon>
        <taxon>Sphingomonadales</taxon>
        <taxon>Sphingomonadaceae</taxon>
        <taxon>Parasphingopyxis</taxon>
    </lineage>
</organism>
<evidence type="ECO:0000313" key="12">
    <source>
        <dbReference type="EMBL" id="MBC2779165.1"/>
    </source>
</evidence>
<dbReference type="AlphaFoldDB" id="A0A842I1W2"/>
<evidence type="ECO:0000256" key="5">
    <source>
        <dbReference type="ARBA" id="ARBA00022723"/>
    </source>
</evidence>
<evidence type="ECO:0000256" key="1">
    <source>
        <dbReference type="ARBA" id="ARBA00004141"/>
    </source>
</evidence>
<name>A0A842I1W2_9SPHN</name>
<evidence type="ECO:0000259" key="11">
    <source>
        <dbReference type="PROSITE" id="PS51003"/>
    </source>
</evidence>
<dbReference type="InterPro" id="IPR036150">
    <property type="entry name" value="Cyt_b/b6_C_sf"/>
</dbReference>
<feature type="transmembrane region" description="Helical" evidence="10">
    <location>
        <begin position="157"/>
        <end position="179"/>
    </location>
</feature>